<dbReference type="Pfam" id="PF07686">
    <property type="entry name" value="V-set"/>
    <property type="match status" value="1"/>
</dbReference>
<dbReference type="AlphaFoldDB" id="A0A8J4XBP0"/>
<name>A0A8J4XBP0_CLAMG</name>
<accession>A0A8J4XBP0</accession>
<dbReference type="SUPFAM" id="SSF48726">
    <property type="entry name" value="Immunoglobulin"/>
    <property type="match status" value="1"/>
</dbReference>
<evidence type="ECO:0000259" key="1">
    <source>
        <dbReference type="Pfam" id="PF07686"/>
    </source>
</evidence>
<dbReference type="EMBL" id="QNUK01000122">
    <property type="protein sequence ID" value="KAF5900978.1"/>
    <property type="molecule type" value="Genomic_DNA"/>
</dbReference>
<comment type="caution">
    <text evidence="2">The sequence shown here is derived from an EMBL/GenBank/DDBJ whole genome shotgun (WGS) entry which is preliminary data.</text>
</comment>
<proteinExistence type="predicted"/>
<dbReference type="Gene3D" id="2.60.40.10">
    <property type="entry name" value="Immunoglobulins"/>
    <property type="match status" value="1"/>
</dbReference>
<gene>
    <name evidence="2" type="ORF">DAT39_009296</name>
</gene>
<feature type="non-terminal residue" evidence="2">
    <location>
        <position position="105"/>
    </location>
</feature>
<evidence type="ECO:0000313" key="3">
    <source>
        <dbReference type="Proteomes" id="UP000727407"/>
    </source>
</evidence>
<feature type="non-terminal residue" evidence="2">
    <location>
        <position position="1"/>
    </location>
</feature>
<organism evidence="2 3">
    <name type="scientific">Clarias magur</name>
    <name type="common">Asian catfish</name>
    <name type="synonym">Macropteronotus magur</name>
    <dbReference type="NCBI Taxonomy" id="1594786"/>
    <lineage>
        <taxon>Eukaryota</taxon>
        <taxon>Metazoa</taxon>
        <taxon>Chordata</taxon>
        <taxon>Craniata</taxon>
        <taxon>Vertebrata</taxon>
        <taxon>Euteleostomi</taxon>
        <taxon>Actinopterygii</taxon>
        <taxon>Neopterygii</taxon>
        <taxon>Teleostei</taxon>
        <taxon>Ostariophysi</taxon>
        <taxon>Siluriformes</taxon>
        <taxon>Clariidae</taxon>
        <taxon>Clarias</taxon>
    </lineage>
</organism>
<dbReference type="OrthoDB" id="9835793at2759"/>
<dbReference type="InterPro" id="IPR013106">
    <property type="entry name" value="Ig_V-set"/>
</dbReference>
<protein>
    <submittedName>
        <fullName evidence="2">SLAM family member 8-like</fullName>
    </submittedName>
</protein>
<dbReference type="InterPro" id="IPR036179">
    <property type="entry name" value="Ig-like_dom_sf"/>
</dbReference>
<feature type="domain" description="Immunoglobulin V-set" evidence="1">
    <location>
        <begin position="24"/>
        <end position="90"/>
    </location>
</feature>
<dbReference type="InterPro" id="IPR013783">
    <property type="entry name" value="Ig-like_fold"/>
</dbReference>
<reference evidence="2" key="1">
    <citation type="submission" date="2020-07" db="EMBL/GenBank/DDBJ databases">
        <title>Clarias magur genome sequencing, assembly and annotation.</title>
        <authorList>
            <person name="Kushwaha B."/>
            <person name="Kumar R."/>
            <person name="Das P."/>
            <person name="Joshi C.G."/>
            <person name="Kumar D."/>
            <person name="Nagpure N.S."/>
            <person name="Pandey M."/>
            <person name="Agarwal S."/>
            <person name="Srivastava S."/>
            <person name="Singh M."/>
            <person name="Sahoo L."/>
            <person name="Jayasankar P."/>
            <person name="Meher P.K."/>
            <person name="Koringa P.G."/>
            <person name="Iquebal M.A."/>
            <person name="Das S.P."/>
            <person name="Bit A."/>
            <person name="Patnaik S."/>
            <person name="Patel N."/>
            <person name="Shah T.M."/>
            <person name="Hinsu A."/>
            <person name="Jena J.K."/>
        </authorList>
    </citation>
    <scope>NUCLEOTIDE SEQUENCE</scope>
    <source>
        <strain evidence="2">CIFAMagur01</strain>
        <tissue evidence="2">Testis</tissue>
    </source>
</reference>
<keyword evidence="3" id="KW-1185">Reference proteome</keyword>
<sequence length="105" mass="11944">VCIVVADTVKVFEAGSSLDLVFQYAMESGLTVQWSFNNNIFAEYSSEQNYTLLESQFRRRLKEDYDRVKVTVHDLQPQDSGTYSVASFSIAGQKHPTQSFTVHIQ</sequence>
<dbReference type="Proteomes" id="UP000727407">
    <property type="component" value="Unassembled WGS sequence"/>
</dbReference>
<evidence type="ECO:0000313" key="2">
    <source>
        <dbReference type="EMBL" id="KAF5900978.1"/>
    </source>
</evidence>